<comment type="subcellular location">
    <subcellularLocation>
        <location evidence="1">Cell membrane</location>
        <topology evidence="1">Peripheral membrane protein</topology>
        <orientation evidence="1">Cytoplasmic side</orientation>
    </subcellularLocation>
</comment>
<dbReference type="Pfam" id="PF12796">
    <property type="entry name" value="Ank_2"/>
    <property type="match status" value="1"/>
</dbReference>
<dbReference type="SUPFAM" id="SSF48403">
    <property type="entry name" value="Ankyrin repeat"/>
    <property type="match status" value="1"/>
</dbReference>
<evidence type="ECO:0000313" key="3">
    <source>
        <dbReference type="Proteomes" id="UP001293593"/>
    </source>
</evidence>
<accession>A0AAE1ISZ5</accession>
<dbReference type="AlphaFoldDB" id="A0AAE1ISZ5"/>
<evidence type="ECO:0000256" key="1">
    <source>
        <dbReference type="ARBA" id="ARBA00004413"/>
    </source>
</evidence>
<dbReference type="InterPro" id="IPR036770">
    <property type="entry name" value="Ankyrin_rpt-contain_sf"/>
</dbReference>
<dbReference type="SMART" id="SM00248">
    <property type="entry name" value="ANK"/>
    <property type="match status" value="3"/>
</dbReference>
<protein>
    <submittedName>
        <fullName evidence="2">Uncharacterized protein</fullName>
    </submittedName>
</protein>
<dbReference type="InterPro" id="IPR002110">
    <property type="entry name" value="Ankyrin_rpt"/>
</dbReference>
<dbReference type="PANTHER" id="PTHR24121:SF15">
    <property type="entry name" value="ANKYRIN REPEAT PROTEIN"/>
    <property type="match status" value="1"/>
</dbReference>
<proteinExistence type="predicted"/>
<dbReference type="Gene3D" id="1.25.40.20">
    <property type="entry name" value="Ankyrin repeat-containing domain"/>
    <property type="match status" value="1"/>
</dbReference>
<dbReference type="PANTHER" id="PTHR24121">
    <property type="entry name" value="NO MECHANORECEPTOR POTENTIAL C, ISOFORM D-RELATED"/>
    <property type="match status" value="1"/>
</dbReference>
<comment type="caution">
    <text evidence="2">The sequence shown here is derived from an EMBL/GenBank/DDBJ whole genome shotgun (WGS) entry which is preliminary data.</text>
</comment>
<name>A0AAE1ISZ5_9FABA</name>
<keyword evidence="3" id="KW-1185">Reference proteome</keyword>
<dbReference type="GO" id="GO:0005886">
    <property type="term" value="C:plasma membrane"/>
    <property type="evidence" value="ECO:0007669"/>
    <property type="project" value="UniProtKB-SubCell"/>
</dbReference>
<dbReference type="EMBL" id="JAWXYG010000013">
    <property type="protein sequence ID" value="KAK4256067.1"/>
    <property type="molecule type" value="Genomic_DNA"/>
</dbReference>
<sequence>MNSSDGNQEEKLAKLRSDVRRGKWPKVFETYVQERTLRTAKITGTGDTVLHMAVSNGQDKVVSNMVNLLVLEEKKLGQNNVVVTVDGDGEESWNVKIVLGVENDRKNTPLHLAASMGNFEMCRKIGDTDPSLIARRNVAGKTPFFLAALNGRKQVFLWLHYQYMSHPGVSSNDSAHCIRDNGDTILHCTIA</sequence>
<organism evidence="2 3">
    <name type="scientific">Acacia crassicarpa</name>
    <name type="common">northern wattle</name>
    <dbReference type="NCBI Taxonomy" id="499986"/>
    <lineage>
        <taxon>Eukaryota</taxon>
        <taxon>Viridiplantae</taxon>
        <taxon>Streptophyta</taxon>
        <taxon>Embryophyta</taxon>
        <taxon>Tracheophyta</taxon>
        <taxon>Spermatophyta</taxon>
        <taxon>Magnoliopsida</taxon>
        <taxon>eudicotyledons</taxon>
        <taxon>Gunneridae</taxon>
        <taxon>Pentapetalae</taxon>
        <taxon>rosids</taxon>
        <taxon>fabids</taxon>
        <taxon>Fabales</taxon>
        <taxon>Fabaceae</taxon>
        <taxon>Caesalpinioideae</taxon>
        <taxon>mimosoid clade</taxon>
        <taxon>Acacieae</taxon>
        <taxon>Acacia</taxon>
    </lineage>
</organism>
<reference evidence="2" key="1">
    <citation type="submission" date="2023-10" db="EMBL/GenBank/DDBJ databases">
        <title>Chromosome-level genome of the transformable northern wattle, Acacia crassicarpa.</title>
        <authorList>
            <person name="Massaro I."/>
            <person name="Sinha N.R."/>
            <person name="Poethig S."/>
            <person name="Leichty A.R."/>
        </authorList>
    </citation>
    <scope>NUCLEOTIDE SEQUENCE</scope>
    <source>
        <strain evidence="2">Acra3RX</strain>
        <tissue evidence="2">Leaf</tissue>
    </source>
</reference>
<dbReference type="Proteomes" id="UP001293593">
    <property type="component" value="Unassembled WGS sequence"/>
</dbReference>
<gene>
    <name evidence="2" type="ORF">QN277_008980</name>
</gene>
<evidence type="ECO:0000313" key="2">
    <source>
        <dbReference type="EMBL" id="KAK4256067.1"/>
    </source>
</evidence>